<name>A0ABU1QVC9_9BACT</name>
<evidence type="ECO:0000313" key="1">
    <source>
        <dbReference type="EMBL" id="MDR6805114.1"/>
    </source>
</evidence>
<dbReference type="Proteomes" id="UP001264980">
    <property type="component" value="Unassembled WGS sequence"/>
</dbReference>
<sequence length="41" mass="4544">MMVSQALFPYQLPGTPNAREAIFFGPADDADDEEEDCEGEH</sequence>
<protein>
    <submittedName>
        <fullName evidence="1">Uncharacterized protein</fullName>
    </submittedName>
</protein>
<comment type="caution">
    <text evidence="1">The sequence shown here is derived from an EMBL/GenBank/DDBJ whole genome shotgun (WGS) entry which is preliminary data.</text>
</comment>
<accession>A0ABU1QVC9</accession>
<gene>
    <name evidence="1" type="ORF">J2W84_002160</name>
</gene>
<keyword evidence="2" id="KW-1185">Reference proteome</keyword>
<dbReference type="EMBL" id="JAVDTI010000002">
    <property type="protein sequence ID" value="MDR6805114.1"/>
    <property type="molecule type" value="Genomic_DNA"/>
</dbReference>
<proteinExistence type="predicted"/>
<evidence type="ECO:0000313" key="2">
    <source>
        <dbReference type="Proteomes" id="UP001264980"/>
    </source>
</evidence>
<organism evidence="1 2">
    <name type="scientific">Dyadobacter fermentans</name>
    <dbReference type="NCBI Taxonomy" id="94254"/>
    <lineage>
        <taxon>Bacteria</taxon>
        <taxon>Pseudomonadati</taxon>
        <taxon>Bacteroidota</taxon>
        <taxon>Cytophagia</taxon>
        <taxon>Cytophagales</taxon>
        <taxon>Spirosomataceae</taxon>
        <taxon>Dyadobacter</taxon>
    </lineage>
</organism>
<reference evidence="1 2" key="1">
    <citation type="submission" date="2023-07" db="EMBL/GenBank/DDBJ databases">
        <title>Sorghum-associated microbial communities from plants grown in Nebraska, USA.</title>
        <authorList>
            <person name="Schachtman D."/>
        </authorList>
    </citation>
    <scope>NUCLEOTIDE SEQUENCE [LARGE SCALE GENOMIC DNA]</scope>
    <source>
        <strain evidence="1 2">BE57</strain>
    </source>
</reference>
<dbReference type="RefSeq" id="WP_309982605.1">
    <property type="nucleotide sequence ID" value="NZ_JAVDTI010000002.1"/>
</dbReference>